<dbReference type="InterPro" id="IPR005627">
    <property type="entry name" value="CutC-like"/>
</dbReference>
<evidence type="ECO:0000313" key="5">
    <source>
        <dbReference type="Proteomes" id="UP000540556"/>
    </source>
</evidence>
<keyword evidence="5" id="KW-1185">Reference proteome</keyword>
<sequence length="254" mass="25439">MLLEVCVEGADGLAAAVAGGADRVELCAALVVGGLTPSPGLMALAASASCPVFAMIRPRPGDFVYSPAEEAVMRGDIAAVAQAGLAGIVLGACRTDGRLDEAMLGRLLDHARACGVRHATLHRAFDEAADAGVALEVAIGLGFARILTSGGGATAWDGRERLRALVARAGGRIAVMAGGGVSPESAAALVAATGVEEVHGSCRGRDMPRGQGVRNAGFGDNPVPTDRATVGAVRRALDDAGAAATMSGDCSRRE</sequence>
<evidence type="ECO:0000256" key="3">
    <source>
        <dbReference type="SAM" id="MobiDB-lite"/>
    </source>
</evidence>
<dbReference type="PANTHER" id="PTHR12598:SF0">
    <property type="entry name" value="COPPER HOMEOSTASIS PROTEIN CUTC HOMOLOG"/>
    <property type="match status" value="1"/>
</dbReference>
<dbReference type="EMBL" id="JABEQK010000006">
    <property type="protein sequence ID" value="MBB2205212.1"/>
    <property type="molecule type" value="Genomic_DNA"/>
</dbReference>
<keyword evidence="2" id="KW-0963">Cytoplasm</keyword>
<dbReference type="HAMAP" id="MF_00795">
    <property type="entry name" value="CutC"/>
    <property type="match status" value="1"/>
</dbReference>
<dbReference type="SUPFAM" id="SSF110395">
    <property type="entry name" value="CutC-like"/>
    <property type="match status" value="1"/>
</dbReference>
<dbReference type="PANTHER" id="PTHR12598">
    <property type="entry name" value="COPPER HOMEOSTASIS PROTEIN CUTC"/>
    <property type="match status" value="1"/>
</dbReference>
<organism evidence="4 5">
    <name type="scientific">Gluconacetobacter takamatsuzukensis</name>
    <dbReference type="NCBI Taxonomy" id="1286190"/>
    <lineage>
        <taxon>Bacteria</taxon>
        <taxon>Pseudomonadati</taxon>
        <taxon>Pseudomonadota</taxon>
        <taxon>Alphaproteobacteria</taxon>
        <taxon>Acetobacterales</taxon>
        <taxon>Acetobacteraceae</taxon>
        <taxon>Gluconacetobacter</taxon>
    </lineage>
</organism>
<evidence type="ECO:0000313" key="4">
    <source>
        <dbReference type="EMBL" id="MBB2205212.1"/>
    </source>
</evidence>
<gene>
    <name evidence="2" type="primary">cutC</name>
    <name evidence="4" type="ORF">HLH27_09320</name>
</gene>
<dbReference type="Gene3D" id="3.20.20.380">
    <property type="entry name" value="Copper homeostasis (CutC) domain"/>
    <property type="match status" value="1"/>
</dbReference>
<evidence type="ECO:0000256" key="1">
    <source>
        <dbReference type="ARBA" id="ARBA00007768"/>
    </source>
</evidence>
<protein>
    <recommendedName>
        <fullName evidence="2">PF03932 family protein CutC</fullName>
    </recommendedName>
</protein>
<evidence type="ECO:0000256" key="2">
    <source>
        <dbReference type="HAMAP-Rule" id="MF_00795"/>
    </source>
</evidence>
<comment type="subcellular location">
    <subcellularLocation>
        <location evidence="2">Cytoplasm</location>
    </subcellularLocation>
</comment>
<dbReference type="InterPro" id="IPR036822">
    <property type="entry name" value="CutC-like_dom_sf"/>
</dbReference>
<comment type="similarity">
    <text evidence="1 2">Belongs to the CutC family.</text>
</comment>
<dbReference type="Proteomes" id="UP000540556">
    <property type="component" value="Unassembled WGS sequence"/>
</dbReference>
<proteinExistence type="inferred from homology"/>
<name>A0A7W4KE03_9PROT</name>
<reference evidence="4 5" key="1">
    <citation type="submission" date="2020-04" db="EMBL/GenBank/DDBJ databases">
        <title>Description of novel Gluconacetobacter.</title>
        <authorList>
            <person name="Sombolestani A."/>
        </authorList>
    </citation>
    <scope>NUCLEOTIDE SEQUENCE [LARGE SCALE GENOMIC DNA]</scope>
    <source>
        <strain evidence="4 5">LMG 27800</strain>
    </source>
</reference>
<comment type="caution">
    <text evidence="2">Once thought to be involved in copper homeostasis, experiments in E.coli have shown this is not the case.</text>
</comment>
<accession>A0A7W4KE03</accession>
<feature type="region of interest" description="Disordered" evidence="3">
    <location>
        <begin position="204"/>
        <end position="224"/>
    </location>
</feature>
<dbReference type="GO" id="GO:0005737">
    <property type="term" value="C:cytoplasm"/>
    <property type="evidence" value="ECO:0007669"/>
    <property type="project" value="UniProtKB-SubCell"/>
</dbReference>
<comment type="caution">
    <text evidence="4">The sequence shown here is derived from an EMBL/GenBank/DDBJ whole genome shotgun (WGS) entry which is preliminary data.</text>
</comment>
<dbReference type="AlphaFoldDB" id="A0A7W4KE03"/>
<dbReference type="GO" id="GO:0005507">
    <property type="term" value="F:copper ion binding"/>
    <property type="evidence" value="ECO:0007669"/>
    <property type="project" value="TreeGrafter"/>
</dbReference>
<dbReference type="Pfam" id="PF03932">
    <property type="entry name" value="CutC"/>
    <property type="match status" value="1"/>
</dbReference>